<keyword evidence="3" id="KW-0677">Repeat</keyword>
<feature type="region of interest" description="Disordered" evidence="8">
    <location>
        <begin position="21"/>
        <end position="321"/>
    </location>
</feature>
<evidence type="ECO:0000313" key="10">
    <source>
        <dbReference type="EMBL" id="POY72610.1"/>
    </source>
</evidence>
<keyword evidence="11" id="KW-1185">Reference proteome</keyword>
<dbReference type="OrthoDB" id="2527248at2759"/>
<evidence type="ECO:0000256" key="3">
    <source>
        <dbReference type="ARBA" id="ARBA00022737"/>
    </source>
</evidence>
<dbReference type="InterPro" id="IPR013087">
    <property type="entry name" value="Znf_C2H2_type"/>
</dbReference>
<dbReference type="PANTHER" id="PTHR24394:SF29">
    <property type="entry name" value="MYONEURIN"/>
    <property type="match status" value="1"/>
</dbReference>
<evidence type="ECO:0000256" key="1">
    <source>
        <dbReference type="ARBA" id="ARBA00004123"/>
    </source>
</evidence>
<dbReference type="PANTHER" id="PTHR24394">
    <property type="entry name" value="ZINC FINGER PROTEIN"/>
    <property type="match status" value="1"/>
</dbReference>
<dbReference type="FunFam" id="3.30.160.60:FF:000176">
    <property type="entry name" value="zinc finger protein 70"/>
    <property type="match status" value="1"/>
</dbReference>
<comment type="caution">
    <text evidence="10">The sequence shown here is derived from an EMBL/GenBank/DDBJ whole genome shotgun (WGS) entry which is preliminary data.</text>
</comment>
<feature type="region of interest" description="Disordered" evidence="8">
    <location>
        <begin position="427"/>
        <end position="479"/>
    </location>
</feature>
<dbReference type="Proteomes" id="UP000237144">
    <property type="component" value="Unassembled WGS sequence"/>
</dbReference>
<keyword evidence="6" id="KW-0539">Nucleus</keyword>
<dbReference type="SMART" id="SM00355">
    <property type="entry name" value="ZnF_C2H2"/>
    <property type="match status" value="2"/>
</dbReference>
<keyword evidence="2" id="KW-0479">Metal-binding</keyword>
<evidence type="ECO:0000256" key="4">
    <source>
        <dbReference type="ARBA" id="ARBA00022771"/>
    </source>
</evidence>
<feature type="compositionally biased region" description="Basic and acidic residues" evidence="8">
    <location>
        <begin position="37"/>
        <end position="46"/>
    </location>
</feature>
<dbReference type="STRING" id="741276.A0A2S5B760"/>
<name>A0A2S5B760_9BASI</name>
<feature type="compositionally biased region" description="Polar residues" evidence="8">
    <location>
        <begin position="25"/>
        <end position="35"/>
    </location>
</feature>
<dbReference type="PROSITE" id="PS00028">
    <property type="entry name" value="ZINC_FINGER_C2H2_1"/>
    <property type="match status" value="2"/>
</dbReference>
<gene>
    <name evidence="10" type="ORF">BMF94_4438</name>
</gene>
<dbReference type="Gene3D" id="3.30.160.60">
    <property type="entry name" value="Classic Zinc Finger"/>
    <property type="match status" value="2"/>
</dbReference>
<evidence type="ECO:0000256" key="6">
    <source>
        <dbReference type="ARBA" id="ARBA00023242"/>
    </source>
</evidence>
<dbReference type="AlphaFoldDB" id="A0A2S5B760"/>
<dbReference type="GO" id="GO:0008270">
    <property type="term" value="F:zinc ion binding"/>
    <property type="evidence" value="ECO:0007669"/>
    <property type="project" value="UniProtKB-KW"/>
</dbReference>
<proteinExistence type="predicted"/>
<sequence>MQATSLSDAALLRRSSLAAVVEENPNPSAPTTSAVRDTVDRRHHQDNFGYSTDARVNPYMAPTRPESHFGTDRPSLADWGHAPSAPVQGSSRWTPASVGDNRPISVPLPSYAYDRGSPFSHSRPDHQQHSQQPQPVAGSSSSSSSPHPYLGMSRLQQQWAKAPATQYQPYRMSIAPEPARASGGGESDREHPRMQPPSFAHYQPEPSAPLLPPPSSYPYSSGSHPPAHSNSAYTQPLSLTLPPLANSFPSEPFALTSTYPPPASSNGNHYRHYSNGQASNDAGEQVEHSSNGHEQPSGLTESYGSARQSGPLSISLPRANNADPASYAESLAAAVPPGNAQPNSRKRKEPKDAASRKYACNECEQKFARPSALATHILTHTREKPFVCMTCSRGFAVMSNLRRHCRVRSHALAPSQESNAKRIGEYGSEMTGADKGDVDDNLDNAASAAGEIPLRPLPLAPSENTPTAFTLPAQSLYPP</sequence>
<accession>A0A2S5B760</accession>
<feature type="compositionally biased region" description="Low complexity" evidence="8">
    <location>
        <begin position="129"/>
        <end position="145"/>
    </location>
</feature>
<keyword evidence="5" id="KW-0862">Zinc</keyword>
<evidence type="ECO:0000256" key="7">
    <source>
        <dbReference type="PROSITE-ProRule" id="PRU00042"/>
    </source>
</evidence>
<dbReference type="GO" id="GO:0000981">
    <property type="term" value="F:DNA-binding transcription factor activity, RNA polymerase II-specific"/>
    <property type="evidence" value="ECO:0007669"/>
    <property type="project" value="TreeGrafter"/>
</dbReference>
<dbReference type="Pfam" id="PF00096">
    <property type="entry name" value="zf-C2H2"/>
    <property type="match status" value="1"/>
</dbReference>
<evidence type="ECO:0000256" key="5">
    <source>
        <dbReference type="ARBA" id="ARBA00022833"/>
    </source>
</evidence>
<organism evidence="10 11">
    <name type="scientific">Rhodotorula taiwanensis</name>
    <dbReference type="NCBI Taxonomy" id="741276"/>
    <lineage>
        <taxon>Eukaryota</taxon>
        <taxon>Fungi</taxon>
        <taxon>Dikarya</taxon>
        <taxon>Basidiomycota</taxon>
        <taxon>Pucciniomycotina</taxon>
        <taxon>Microbotryomycetes</taxon>
        <taxon>Sporidiobolales</taxon>
        <taxon>Sporidiobolaceae</taxon>
        <taxon>Rhodotorula</taxon>
    </lineage>
</organism>
<feature type="region of interest" description="Disordered" evidence="8">
    <location>
        <begin position="334"/>
        <end position="353"/>
    </location>
</feature>
<dbReference type="SUPFAM" id="SSF57667">
    <property type="entry name" value="beta-beta-alpha zinc fingers"/>
    <property type="match status" value="1"/>
</dbReference>
<feature type="domain" description="C2H2-type" evidence="9">
    <location>
        <begin position="358"/>
        <end position="385"/>
    </location>
</feature>
<evidence type="ECO:0000256" key="8">
    <source>
        <dbReference type="SAM" id="MobiDB-lite"/>
    </source>
</evidence>
<feature type="compositionally biased region" description="Low complexity" evidence="8">
    <location>
        <begin position="217"/>
        <end position="229"/>
    </location>
</feature>
<protein>
    <recommendedName>
        <fullName evidence="9">C2H2-type domain-containing protein</fullName>
    </recommendedName>
</protein>
<feature type="compositionally biased region" description="Polar residues" evidence="8">
    <location>
        <begin position="264"/>
        <end position="284"/>
    </location>
</feature>
<dbReference type="EMBL" id="PJQD01000048">
    <property type="protein sequence ID" value="POY72610.1"/>
    <property type="molecule type" value="Genomic_DNA"/>
</dbReference>
<reference evidence="10 11" key="1">
    <citation type="journal article" date="2018" name="Front. Microbiol.">
        <title>Prospects for Fungal Bioremediation of Acidic Radioactive Waste Sites: Characterization and Genome Sequence of Rhodotorula taiwanensis MD1149.</title>
        <authorList>
            <person name="Tkavc R."/>
            <person name="Matrosova V.Y."/>
            <person name="Grichenko O.E."/>
            <person name="Gostincar C."/>
            <person name="Volpe R.P."/>
            <person name="Klimenkova P."/>
            <person name="Gaidamakova E.K."/>
            <person name="Zhou C.E."/>
            <person name="Stewart B.J."/>
            <person name="Lyman M.G."/>
            <person name="Malfatti S.A."/>
            <person name="Rubinfeld B."/>
            <person name="Courtot M."/>
            <person name="Singh J."/>
            <person name="Dalgard C.L."/>
            <person name="Hamilton T."/>
            <person name="Frey K.G."/>
            <person name="Gunde-Cimerman N."/>
            <person name="Dugan L."/>
            <person name="Daly M.J."/>
        </authorList>
    </citation>
    <scope>NUCLEOTIDE SEQUENCE [LARGE SCALE GENOMIC DNA]</scope>
    <source>
        <strain evidence="10 11">MD1149</strain>
    </source>
</reference>
<feature type="domain" description="C2H2-type" evidence="9">
    <location>
        <begin position="386"/>
        <end position="411"/>
    </location>
</feature>
<feature type="compositionally biased region" description="Pro residues" evidence="8">
    <location>
        <begin position="206"/>
        <end position="216"/>
    </location>
</feature>
<evidence type="ECO:0000313" key="11">
    <source>
        <dbReference type="Proteomes" id="UP000237144"/>
    </source>
</evidence>
<dbReference type="GO" id="GO:0005634">
    <property type="term" value="C:nucleus"/>
    <property type="evidence" value="ECO:0007669"/>
    <property type="project" value="UniProtKB-SubCell"/>
</dbReference>
<evidence type="ECO:0000256" key="2">
    <source>
        <dbReference type="ARBA" id="ARBA00022723"/>
    </source>
</evidence>
<keyword evidence="4 7" id="KW-0863">Zinc-finger</keyword>
<dbReference type="PROSITE" id="PS50157">
    <property type="entry name" value="ZINC_FINGER_C2H2_2"/>
    <property type="match status" value="2"/>
</dbReference>
<dbReference type="InterPro" id="IPR036236">
    <property type="entry name" value="Znf_C2H2_sf"/>
</dbReference>
<feature type="compositionally biased region" description="Polar residues" evidence="8">
    <location>
        <begin position="292"/>
        <end position="312"/>
    </location>
</feature>
<evidence type="ECO:0000259" key="9">
    <source>
        <dbReference type="PROSITE" id="PS50157"/>
    </source>
</evidence>
<comment type="subcellular location">
    <subcellularLocation>
        <location evidence="1">Nucleus</location>
    </subcellularLocation>
</comment>